<reference evidence="1 2" key="1">
    <citation type="journal article" date="2020" name="Cell">
        <title>Large-Scale Comparative Analyses of Tick Genomes Elucidate Their Genetic Diversity and Vector Capacities.</title>
        <authorList>
            <consortium name="Tick Genome and Microbiome Consortium (TIGMIC)"/>
            <person name="Jia N."/>
            <person name="Wang J."/>
            <person name="Shi W."/>
            <person name="Du L."/>
            <person name="Sun Y."/>
            <person name="Zhan W."/>
            <person name="Jiang J.F."/>
            <person name="Wang Q."/>
            <person name="Zhang B."/>
            <person name="Ji P."/>
            <person name="Bell-Sakyi L."/>
            <person name="Cui X.M."/>
            <person name="Yuan T.T."/>
            <person name="Jiang B.G."/>
            <person name="Yang W.F."/>
            <person name="Lam T.T."/>
            <person name="Chang Q.C."/>
            <person name="Ding S.J."/>
            <person name="Wang X.J."/>
            <person name="Zhu J.G."/>
            <person name="Ruan X.D."/>
            <person name="Zhao L."/>
            <person name="Wei J.T."/>
            <person name="Ye R.Z."/>
            <person name="Que T.C."/>
            <person name="Du C.H."/>
            <person name="Zhou Y.H."/>
            <person name="Cheng J.X."/>
            <person name="Dai P.F."/>
            <person name="Guo W.B."/>
            <person name="Han X.H."/>
            <person name="Huang E.J."/>
            <person name="Li L.F."/>
            <person name="Wei W."/>
            <person name="Gao Y.C."/>
            <person name="Liu J.Z."/>
            <person name="Shao H.Z."/>
            <person name="Wang X."/>
            <person name="Wang C.C."/>
            <person name="Yang T.C."/>
            <person name="Huo Q.B."/>
            <person name="Li W."/>
            <person name="Chen H.Y."/>
            <person name="Chen S.E."/>
            <person name="Zhou L.G."/>
            <person name="Ni X.B."/>
            <person name="Tian J.H."/>
            <person name="Sheng Y."/>
            <person name="Liu T."/>
            <person name="Pan Y.S."/>
            <person name="Xia L.Y."/>
            <person name="Li J."/>
            <person name="Zhao F."/>
            <person name="Cao W.C."/>
        </authorList>
    </citation>
    <scope>NUCLEOTIDE SEQUENCE [LARGE SCALE GENOMIC DNA]</scope>
    <source>
        <strain evidence="1">Iper-2018</strain>
    </source>
</reference>
<evidence type="ECO:0000313" key="1">
    <source>
        <dbReference type="EMBL" id="KAG0445027.1"/>
    </source>
</evidence>
<dbReference type="EMBL" id="JABSTQ010001038">
    <property type="protein sequence ID" value="KAG0445027.1"/>
    <property type="molecule type" value="Genomic_DNA"/>
</dbReference>
<sequence length="357" mass="39623">MLDRSDTNTEAVRAFSLDVVDLYYSCLQPVAHPPAAEKRDIASLTGRPLSSINRIVKAFRDEQRLENLPRGSRSKATTDDEDRMIVAAAVDDPTLTAKEIQAELNLQALSGSLVMDEMSLKKATTYKKQSDTVHGLVDLGVPSPTSASRTTLQTTFFASFLLPKGYYFTKALTEEQLQLLALKVMESIEEAGFQVVRLQHGQRLGAPDFEDCLPTVEFTKLVYRWFVLHNLKSTAVHVTSRDTMRMPFCSPDDERLSWLQGDCLAYFASWKASTTHKMEFLSAETYEALRRSCYGPDSSGSCPIPLPKSTSLAWKAAAENRTSDVKGARQANATDNDRAMEAKRKLRVLATTALHAG</sequence>
<proteinExistence type="predicted"/>
<name>A0AC60R0N8_IXOPE</name>
<comment type="caution">
    <text evidence="1">The sequence shown here is derived from an EMBL/GenBank/DDBJ whole genome shotgun (WGS) entry which is preliminary data.</text>
</comment>
<keyword evidence="2" id="KW-1185">Reference proteome</keyword>
<evidence type="ECO:0000313" key="2">
    <source>
        <dbReference type="Proteomes" id="UP000805193"/>
    </source>
</evidence>
<organism evidence="1 2">
    <name type="scientific">Ixodes persulcatus</name>
    <name type="common">Taiga tick</name>
    <dbReference type="NCBI Taxonomy" id="34615"/>
    <lineage>
        <taxon>Eukaryota</taxon>
        <taxon>Metazoa</taxon>
        <taxon>Ecdysozoa</taxon>
        <taxon>Arthropoda</taxon>
        <taxon>Chelicerata</taxon>
        <taxon>Arachnida</taxon>
        <taxon>Acari</taxon>
        <taxon>Parasitiformes</taxon>
        <taxon>Ixodida</taxon>
        <taxon>Ixodoidea</taxon>
        <taxon>Ixodidae</taxon>
        <taxon>Ixodinae</taxon>
        <taxon>Ixodes</taxon>
    </lineage>
</organism>
<protein>
    <submittedName>
        <fullName evidence="1">Uncharacterized protein</fullName>
    </submittedName>
</protein>
<accession>A0AC60R0N8</accession>
<dbReference type="Proteomes" id="UP000805193">
    <property type="component" value="Unassembled WGS sequence"/>
</dbReference>
<gene>
    <name evidence="1" type="ORF">HPB47_002800</name>
</gene>